<comment type="similarity">
    <text evidence="1">Belongs to the SH3BGR family.</text>
</comment>
<dbReference type="OrthoDB" id="9932926at2759"/>
<gene>
    <name evidence="2" type="ORF">SYNPS1DRAFT_28102</name>
</gene>
<evidence type="ECO:0000256" key="1">
    <source>
        <dbReference type="ARBA" id="ARBA00007764"/>
    </source>
</evidence>
<dbReference type="Gene3D" id="3.40.30.10">
    <property type="entry name" value="Glutaredoxin"/>
    <property type="match status" value="1"/>
</dbReference>
<dbReference type="PANTHER" id="PTHR12232:SF0">
    <property type="entry name" value="THIOREDOXIN DOMAIN-CONTAINING PROTEIN"/>
    <property type="match status" value="1"/>
</dbReference>
<dbReference type="GO" id="GO:0005737">
    <property type="term" value="C:cytoplasm"/>
    <property type="evidence" value="ECO:0007669"/>
    <property type="project" value="TreeGrafter"/>
</dbReference>
<dbReference type="InterPro" id="IPR051033">
    <property type="entry name" value="SH3BGR"/>
</dbReference>
<reference evidence="3" key="1">
    <citation type="journal article" date="2018" name="Nat. Microbiol.">
        <title>Leveraging single-cell genomics to expand the fungal tree of life.</title>
        <authorList>
            <person name="Ahrendt S.R."/>
            <person name="Quandt C.A."/>
            <person name="Ciobanu D."/>
            <person name="Clum A."/>
            <person name="Salamov A."/>
            <person name="Andreopoulos B."/>
            <person name="Cheng J.F."/>
            <person name="Woyke T."/>
            <person name="Pelin A."/>
            <person name="Henrissat B."/>
            <person name="Reynolds N.K."/>
            <person name="Benny G.L."/>
            <person name="Smith M.E."/>
            <person name="James T.Y."/>
            <person name="Grigoriev I.V."/>
        </authorList>
    </citation>
    <scope>NUCLEOTIDE SEQUENCE [LARGE SCALE GENOMIC DNA]</scope>
    <source>
        <strain evidence="3">Benny S71-1</strain>
    </source>
</reference>
<evidence type="ECO:0000313" key="2">
    <source>
        <dbReference type="EMBL" id="RKP26195.1"/>
    </source>
</evidence>
<dbReference type="Proteomes" id="UP000278143">
    <property type="component" value="Unassembled WGS sequence"/>
</dbReference>
<dbReference type="InterPro" id="IPR036249">
    <property type="entry name" value="Thioredoxin-like_sf"/>
</dbReference>
<dbReference type="InterPro" id="IPR006993">
    <property type="entry name" value="Glut_rich_SH3-bd"/>
</dbReference>
<protein>
    <submittedName>
        <fullName evidence="2">SH3-binding, glutamic acid-rich protein-domain-containing protein</fullName>
    </submittedName>
</protein>
<proteinExistence type="inferred from homology"/>
<dbReference type="Pfam" id="PF04908">
    <property type="entry name" value="SH3BGR"/>
    <property type="match status" value="1"/>
</dbReference>
<dbReference type="PROSITE" id="PS51354">
    <property type="entry name" value="GLUTAREDOXIN_2"/>
    <property type="match status" value="1"/>
</dbReference>
<sequence>MSTTTTATADRTVRVHVYGSSVSGNRKIKDAQARIHTVFTTQDIPYEFVDLAADEEGKLYMRRKNGGATELPQIFVDGEFRGTYTAFDDAVEYDELDSFLAFDKPKEDEALLREGQSVDDAALAQLLEEDAQRDQQQQQ</sequence>
<dbReference type="AlphaFoldDB" id="A0A4P9Z1J5"/>
<dbReference type="PANTHER" id="PTHR12232">
    <property type="entry name" value="SH3 DOMAIN-BINDING GLUTAMIC ACID-RICH-LIKE PROTEIN"/>
    <property type="match status" value="1"/>
</dbReference>
<keyword evidence="3" id="KW-1185">Reference proteome</keyword>
<dbReference type="SUPFAM" id="SSF52833">
    <property type="entry name" value="Thioredoxin-like"/>
    <property type="match status" value="1"/>
</dbReference>
<name>A0A4P9Z1J5_9FUNG</name>
<dbReference type="EMBL" id="KZ989489">
    <property type="protein sequence ID" value="RKP26195.1"/>
    <property type="molecule type" value="Genomic_DNA"/>
</dbReference>
<organism evidence="2 3">
    <name type="scientific">Syncephalis pseudoplumigaleata</name>
    <dbReference type="NCBI Taxonomy" id="1712513"/>
    <lineage>
        <taxon>Eukaryota</taxon>
        <taxon>Fungi</taxon>
        <taxon>Fungi incertae sedis</taxon>
        <taxon>Zoopagomycota</taxon>
        <taxon>Zoopagomycotina</taxon>
        <taxon>Zoopagomycetes</taxon>
        <taxon>Zoopagales</taxon>
        <taxon>Piptocephalidaceae</taxon>
        <taxon>Syncephalis</taxon>
    </lineage>
</organism>
<accession>A0A4P9Z1J5</accession>
<evidence type="ECO:0000313" key="3">
    <source>
        <dbReference type="Proteomes" id="UP000278143"/>
    </source>
</evidence>